<protein>
    <recommendedName>
        <fullName evidence="4">Pentacotripeptide-repeat region of PRORP domain-containing protein</fullName>
    </recommendedName>
</protein>
<name>A0ABD3MN53_9STRA</name>
<evidence type="ECO:0000313" key="2">
    <source>
        <dbReference type="EMBL" id="KAL3764276.1"/>
    </source>
</evidence>
<comment type="caution">
    <text evidence="2">The sequence shown here is derived from an EMBL/GenBank/DDBJ whole genome shotgun (WGS) entry which is preliminary data.</text>
</comment>
<feature type="compositionally biased region" description="Basic residues" evidence="1">
    <location>
        <begin position="1001"/>
        <end position="1015"/>
    </location>
</feature>
<feature type="compositionally biased region" description="Basic and acidic residues" evidence="1">
    <location>
        <begin position="985"/>
        <end position="1000"/>
    </location>
</feature>
<evidence type="ECO:0000256" key="1">
    <source>
        <dbReference type="SAM" id="MobiDB-lite"/>
    </source>
</evidence>
<evidence type="ECO:0000313" key="3">
    <source>
        <dbReference type="Proteomes" id="UP001530293"/>
    </source>
</evidence>
<dbReference type="AlphaFoldDB" id="A0ABD3MN53"/>
<dbReference type="EMBL" id="JALLBG020000108">
    <property type="protein sequence ID" value="KAL3764276.1"/>
    <property type="molecule type" value="Genomic_DNA"/>
</dbReference>
<dbReference type="Proteomes" id="UP001530293">
    <property type="component" value="Unassembled WGS sequence"/>
</dbReference>
<evidence type="ECO:0008006" key="4">
    <source>
        <dbReference type="Google" id="ProtNLM"/>
    </source>
</evidence>
<keyword evidence="3" id="KW-1185">Reference proteome</keyword>
<reference evidence="2 3" key="1">
    <citation type="submission" date="2024-10" db="EMBL/GenBank/DDBJ databases">
        <title>Updated reference genomes for cyclostephanoid diatoms.</title>
        <authorList>
            <person name="Roberts W.R."/>
            <person name="Alverson A.J."/>
        </authorList>
    </citation>
    <scope>NUCLEOTIDE SEQUENCE [LARGE SCALE GENOMIC DNA]</scope>
    <source>
        <strain evidence="2 3">AJA232-27</strain>
    </source>
</reference>
<sequence>MAAMAAAARRHGLRRPSSARAIFSCNNLRLVEDLSTMEFIVHVLHLSRHNLPATQIIFPANRFLPSGCRLPAHCTATAQKIYLLLKSAISICIYLPLPHPNHGPWRPPQNLIAKLITNNMIRSSIPRAVARSALPNNPPMWQTHSRQPLLRSVASKVRPRRSMDGTAAGSNPYNNYNALVTGRRHPLSITGSYHNRCLLWKPLSQLFIDTTSITFFSSTSLPSKRNDTDDGGAPLVEQIDKMQSFTEIDASHRFQVNNMITSDTKSSNGDDRARAKLVALSNAKKEAMDAQTAYVEYSTTGVGEVKELYERWKISQQSLALAYSQAIKYTSRIYHDEEATKTAERLMYEWMDTVMESYGSSLVWMKDIEESVEDSSTNYLNKKWMVRTIHNIVPRLTNSNVESAPDDDKVFPKIRLPPPSSKDYINLLRAYSNSKARRKGQQCEALMKSMMMLANTVSCHYDTNNENLIEDSTSCDIGRARVMGVDGKETEQWKIWVNESIPNSKVFALAIKCHAGTTRPESLERIILLNNIHDAFTDCCRPHIFGMYKDDPYVLLHSIKALKNLQKKEEWDLGQEWLGKLHSFVTSLENKDYYQGYERADDDGVVNGTSNNELDQSGGCNSSTSSFSQTIDVTSAYTTMIRLIARLRGTKGLAADACGVLNRMHRVHDVFLNGLEPNAACTDSSNHGDVGYPPKRIASIHIRSNVYNLVLSLYKDSKNAEDATRAVELLQRMVDAGKKEPADRGGVPLPTEQSFEYAIMSLANMSNADRAFIEAERLITVMQEQKHLESSVAAYNAFITVCNKQLFGKIQLYDKALEILDKMNQLGKSNPGVLPNPETLALVMKACSLSDHTDHQQVLDTATNLFSQLKEKEPSEKSSVALTDRAYYYMMNCVENHMIGDSDAKKERIQELFSEACQRGLCSANVLSQFRNSVSEEDYRLTVGNGRLADHWIANITGPRALYTDGSKGGAGKNARRKGKSTSDWAKKTKAKESERVARKNEKKTKKTVKKMSAA</sequence>
<proteinExistence type="predicted"/>
<dbReference type="InterPro" id="IPR011990">
    <property type="entry name" value="TPR-like_helical_dom_sf"/>
</dbReference>
<gene>
    <name evidence="2" type="ORF">ACHAWU_004088</name>
</gene>
<feature type="region of interest" description="Disordered" evidence="1">
    <location>
        <begin position="964"/>
        <end position="1015"/>
    </location>
</feature>
<dbReference type="Gene3D" id="1.25.40.10">
    <property type="entry name" value="Tetratricopeptide repeat domain"/>
    <property type="match status" value="1"/>
</dbReference>
<accession>A0ABD3MN53</accession>
<organism evidence="2 3">
    <name type="scientific">Discostella pseudostelligera</name>
    <dbReference type="NCBI Taxonomy" id="259834"/>
    <lineage>
        <taxon>Eukaryota</taxon>
        <taxon>Sar</taxon>
        <taxon>Stramenopiles</taxon>
        <taxon>Ochrophyta</taxon>
        <taxon>Bacillariophyta</taxon>
        <taxon>Coscinodiscophyceae</taxon>
        <taxon>Thalassiosirophycidae</taxon>
        <taxon>Stephanodiscales</taxon>
        <taxon>Stephanodiscaceae</taxon>
        <taxon>Discostella</taxon>
    </lineage>
</organism>